<evidence type="ECO:0000259" key="5">
    <source>
        <dbReference type="PROSITE" id="PS51864"/>
    </source>
</evidence>
<evidence type="ECO:0000313" key="7">
    <source>
        <dbReference type="Proteomes" id="UP001176961"/>
    </source>
</evidence>
<keyword evidence="2 3" id="KW-0645">Protease</keyword>
<dbReference type="SUPFAM" id="SSF55486">
    <property type="entry name" value="Metalloproteases ('zincins'), catalytic domain"/>
    <property type="match status" value="1"/>
</dbReference>
<keyword evidence="4" id="KW-1133">Transmembrane helix</keyword>
<accession>A0AA36HFU6</accession>
<dbReference type="Pfam" id="PF01400">
    <property type="entry name" value="Astacin"/>
    <property type="match status" value="1"/>
</dbReference>
<dbReference type="AlphaFoldDB" id="A0AA36HFU6"/>
<dbReference type="GO" id="GO:0008270">
    <property type="term" value="F:zinc ion binding"/>
    <property type="evidence" value="ECO:0007669"/>
    <property type="project" value="UniProtKB-UniRule"/>
</dbReference>
<evidence type="ECO:0000256" key="3">
    <source>
        <dbReference type="RuleBase" id="RU361183"/>
    </source>
</evidence>
<dbReference type="PRINTS" id="PR00480">
    <property type="entry name" value="ASTACIN"/>
</dbReference>
<organism evidence="6 7">
    <name type="scientific">Cylicocyclus nassatus</name>
    <name type="common">Nematode worm</name>
    <dbReference type="NCBI Taxonomy" id="53992"/>
    <lineage>
        <taxon>Eukaryota</taxon>
        <taxon>Metazoa</taxon>
        <taxon>Ecdysozoa</taxon>
        <taxon>Nematoda</taxon>
        <taxon>Chromadorea</taxon>
        <taxon>Rhabditida</taxon>
        <taxon>Rhabditina</taxon>
        <taxon>Rhabditomorpha</taxon>
        <taxon>Strongyloidea</taxon>
        <taxon>Strongylidae</taxon>
        <taxon>Cylicocyclus</taxon>
    </lineage>
</organism>
<feature type="binding site" evidence="2">
    <location>
        <position position="146"/>
    </location>
    <ligand>
        <name>Zn(2+)</name>
        <dbReference type="ChEBI" id="CHEBI:29105"/>
        <note>catalytic</note>
    </ligand>
</feature>
<feature type="domain" description="Peptidase M12A" evidence="5">
    <location>
        <begin position="29"/>
        <end position="155"/>
    </location>
</feature>
<reference evidence="6" key="1">
    <citation type="submission" date="2023-07" db="EMBL/GenBank/DDBJ databases">
        <authorList>
            <consortium name="CYATHOMIX"/>
        </authorList>
    </citation>
    <scope>NUCLEOTIDE SEQUENCE</scope>
    <source>
        <strain evidence="6">N/A</strain>
    </source>
</reference>
<dbReference type="Gene3D" id="3.40.390.10">
    <property type="entry name" value="Collagenase (Catalytic Domain)"/>
    <property type="match status" value="1"/>
</dbReference>
<evidence type="ECO:0000256" key="2">
    <source>
        <dbReference type="PROSITE-ProRule" id="PRU01211"/>
    </source>
</evidence>
<feature type="transmembrane region" description="Helical" evidence="4">
    <location>
        <begin position="12"/>
        <end position="35"/>
    </location>
</feature>
<keyword evidence="4" id="KW-0472">Membrane</keyword>
<keyword evidence="7" id="KW-1185">Reference proteome</keyword>
<feature type="binding site" evidence="2">
    <location>
        <position position="142"/>
    </location>
    <ligand>
        <name>Zn(2+)</name>
        <dbReference type="ChEBI" id="CHEBI:29105"/>
        <note>catalytic</note>
    </ligand>
</feature>
<keyword evidence="2 3" id="KW-0378">Hydrolase</keyword>
<gene>
    <name evidence="6" type="ORF">CYNAS_LOCUS21915</name>
</gene>
<dbReference type="Proteomes" id="UP001176961">
    <property type="component" value="Unassembled WGS sequence"/>
</dbReference>
<dbReference type="InterPro" id="IPR006026">
    <property type="entry name" value="Peptidase_Metallo"/>
</dbReference>
<keyword evidence="1" id="KW-1015">Disulfide bond</keyword>
<keyword evidence="4" id="KW-0812">Transmembrane</keyword>
<dbReference type="PANTHER" id="PTHR10127">
    <property type="entry name" value="DISCOIDIN, CUB, EGF, LAMININ , AND ZINC METALLOPROTEASE DOMAIN CONTAINING"/>
    <property type="match status" value="1"/>
</dbReference>
<evidence type="ECO:0000256" key="4">
    <source>
        <dbReference type="SAM" id="Phobius"/>
    </source>
</evidence>
<dbReference type="InterPro" id="IPR001506">
    <property type="entry name" value="Peptidase_M12A"/>
</dbReference>
<keyword evidence="2 3" id="KW-0482">Metalloprotease</keyword>
<dbReference type="PANTHER" id="PTHR10127:SF814">
    <property type="entry name" value="MEPRIN A SUBUNIT BETA"/>
    <property type="match status" value="1"/>
</dbReference>
<evidence type="ECO:0000256" key="1">
    <source>
        <dbReference type="ARBA" id="ARBA00023157"/>
    </source>
</evidence>
<dbReference type="GO" id="GO:0006508">
    <property type="term" value="P:proteolysis"/>
    <property type="evidence" value="ECO:0007669"/>
    <property type="project" value="UniProtKB-KW"/>
</dbReference>
<keyword evidence="2 3" id="KW-0479">Metal-binding</keyword>
<comment type="caution">
    <text evidence="2">Lacks conserved residue(s) required for the propagation of feature annotation.</text>
</comment>
<feature type="binding site" evidence="2">
    <location>
        <position position="152"/>
    </location>
    <ligand>
        <name>Zn(2+)</name>
        <dbReference type="ChEBI" id="CHEBI:29105"/>
        <note>catalytic</note>
    </ligand>
</feature>
<proteinExistence type="predicted"/>
<protein>
    <recommendedName>
        <fullName evidence="3">Metalloendopeptidase</fullName>
        <ecNumber evidence="3">3.4.24.-</ecNumber>
    </recommendedName>
</protein>
<dbReference type="PROSITE" id="PS51864">
    <property type="entry name" value="ASTACIN"/>
    <property type="match status" value="1"/>
</dbReference>
<feature type="active site" evidence="2">
    <location>
        <position position="143"/>
    </location>
</feature>
<dbReference type="EMBL" id="CATQJL010000326">
    <property type="protein sequence ID" value="CAJ0609932.1"/>
    <property type="molecule type" value="Genomic_DNA"/>
</dbReference>
<dbReference type="SMART" id="SM00235">
    <property type="entry name" value="ZnMc"/>
    <property type="match status" value="1"/>
</dbReference>
<comment type="caution">
    <text evidence="6">The sequence shown here is derived from an EMBL/GenBank/DDBJ whole genome shotgun (WGS) entry which is preliminary data.</text>
</comment>
<keyword evidence="2 3" id="KW-0862">Zinc</keyword>
<name>A0AA36HFU6_CYLNA</name>
<sequence>MKFYCYKNSTRVPTMSGIIFIAFVTIFFFATTYPYRLWTNYEDGQGNYIIPYELDKKYDQRTDKRRRILAAMQEIGNNTCIRFQKRDAKEFKHEYLKIFLGTKGCLTWFAGRPERLDIPTSNGVRLSYDSSYTCFYRKTIIHELLHVIGLDHTQQTINERNYTKEHKIKERLTEHDFQVKVHFKWVCQTYKCKKCPAMKN</sequence>
<evidence type="ECO:0000313" key="6">
    <source>
        <dbReference type="EMBL" id="CAJ0609932.1"/>
    </source>
</evidence>
<dbReference type="InterPro" id="IPR024079">
    <property type="entry name" value="MetalloPept_cat_dom_sf"/>
</dbReference>
<comment type="cofactor">
    <cofactor evidence="2 3">
        <name>Zn(2+)</name>
        <dbReference type="ChEBI" id="CHEBI:29105"/>
    </cofactor>
    <text evidence="2 3">Binds 1 zinc ion per subunit.</text>
</comment>
<dbReference type="GO" id="GO:0004222">
    <property type="term" value="F:metalloendopeptidase activity"/>
    <property type="evidence" value="ECO:0007669"/>
    <property type="project" value="UniProtKB-UniRule"/>
</dbReference>
<dbReference type="EC" id="3.4.24.-" evidence="3"/>